<keyword evidence="4" id="KW-1185">Reference proteome</keyword>
<evidence type="ECO:0000313" key="4">
    <source>
        <dbReference type="Proteomes" id="UP000532311"/>
    </source>
</evidence>
<reference evidence="3 4" key="1">
    <citation type="submission" date="2020-05" db="EMBL/GenBank/DDBJ databases">
        <title>Identification and distribution of gene clusters putatively required for synthesis of sphingolipid metabolism inhibitors in phylogenetically diverse species of the filamentous fungus Fusarium.</title>
        <authorList>
            <person name="Kim H.-S."/>
            <person name="Busman M."/>
            <person name="Brown D.W."/>
            <person name="Divon H."/>
            <person name="Uhlig S."/>
            <person name="Proctor R.H."/>
        </authorList>
    </citation>
    <scope>NUCLEOTIDE SEQUENCE [LARGE SCALE GENOMIC DNA]</scope>
    <source>
        <strain evidence="3 4">NRRL 26131</strain>
    </source>
</reference>
<dbReference type="EMBL" id="JAAQPF010000780">
    <property type="protein sequence ID" value="KAF5697055.1"/>
    <property type="molecule type" value="Genomic_DNA"/>
</dbReference>
<feature type="transmembrane region" description="Helical" evidence="2">
    <location>
        <begin position="73"/>
        <end position="93"/>
    </location>
</feature>
<evidence type="ECO:0000256" key="1">
    <source>
        <dbReference type="SAM" id="MobiDB-lite"/>
    </source>
</evidence>
<evidence type="ECO:0000313" key="3">
    <source>
        <dbReference type="EMBL" id="KAF5697055.1"/>
    </source>
</evidence>
<feature type="compositionally biased region" description="Basic and acidic residues" evidence="1">
    <location>
        <begin position="207"/>
        <end position="218"/>
    </location>
</feature>
<feature type="transmembrane region" description="Helical" evidence="2">
    <location>
        <begin position="139"/>
        <end position="159"/>
    </location>
</feature>
<evidence type="ECO:0000256" key="2">
    <source>
        <dbReference type="SAM" id="Phobius"/>
    </source>
</evidence>
<dbReference type="AlphaFoldDB" id="A0A8H5XND1"/>
<feature type="compositionally biased region" description="Acidic residues" evidence="1">
    <location>
        <begin position="236"/>
        <end position="249"/>
    </location>
</feature>
<gene>
    <name evidence="3" type="ORF">FGLOB1_13048</name>
</gene>
<accession>A0A8H5XND1</accession>
<keyword evidence="2" id="KW-1133">Transmembrane helix</keyword>
<keyword evidence="2" id="KW-0812">Transmembrane</keyword>
<sequence>MEHLTEDMIWEPKEYSPMISIYPFGQNVQDGIKYTVAMDPRYTVTPIIIIAAFWYHYNWYWNHRAKWTIPVGVYFLFCSAQVMLVMCGFSVFMDAFISAAIIFLACVLLAGVVVVGLVIVGLVWYLIKGGSLLGHIWSTLLLMAGNALGCAASEAGSLADNLDQWRAYVLAKVIGVFYSVWLYLNSTPHSPTGGSSDGSSDGSSGSPEHRPNHRHQDGSEGEIQDGPEVELHDGPEGELQDESEDEPEDDRVRDPDYVPDRRQINQTGPHPRRSTRNHPQPPREFRHYTV</sequence>
<dbReference type="Proteomes" id="UP000532311">
    <property type="component" value="Unassembled WGS sequence"/>
</dbReference>
<feature type="compositionally biased region" description="Acidic residues" evidence="1">
    <location>
        <begin position="219"/>
        <end position="228"/>
    </location>
</feature>
<feature type="compositionally biased region" description="Basic and acidic residues" evidence="1">
    <location>
        <begin position="250"/>
        <end position="263"/>
    </location>
</feature>
<feature type="transmembrane region" description="Helical" evidence="2">
    <location>
        <begin position="99"/>
        <end position="127"/>
    </location>
</feature>
<comment type="caution">
    <text evidence="3">The sequence shown here is derived from an EMBL/GenBank/DDBJ whole genome shotgun (WGS) entry which is preliminary data.</text>
</comment>
<feature type="compositionally biased region" description="Basic and acidic residues" evidence="1">
    <location>
        <begin position="281"/>
        <end position="290"/>
    </location>
</feature>
<feature type="compositionally biased region" description="Low complexity" evidence="1">
    <location>
        <begin position="193"/>
        <end position="206"/>
    </location>
</feature>
<name>A0A8H5XND1_9HYPO</name>
<protein>
    <submittedName>
        <fullName evidence="3">Uncharacterized protein</fullName>
    </submittedName>
</protein>
<feature type="transmembrane region" description="Helical" evidence="2">
    <location>
        <begin position="165"/>
        <end position="184"/>
    </location>
</feature>
<keyword evidence="2" id="KW-0472">Membrane</keyword>
<feature type="transmembrane region" description="Helical" evidence="2">
    <location>
        <begin position="42"/>
        <end position="61"/>
    </location>
</feature>
<organism evidence="3 4">
    <name type="scientific">Fusarium globosum</name>
    <dbReference type="NCBI Taxonomy" id="78864"/>
    <lineage>
        <taxon>Eukaryota</taxon>
        <taxon>Fungi</taxon>
        <taxon>Dikarya</taxon>
        <taxon>Ascomycota</taxon>
        <taxon>Pezizomycotina</taxon>
        <taxon>Sordariomycetes</taxon>
        <taxon>Hypocreomycetidae</taxon>
        <taxon>Hypocreales</taxon>
        <taxon>Nectriaceae</taxon>
        <taxon>Fusarium</taxon>
        <taxon>Fusarium fujikuroi species complex</taxon>
    </lineage>
</organism>
<feature type="region of interest" description="Disordered" evidence="1">
    <location>
        <begin position="190"/>
        <end position="290"/>
    </location>
</feature>
<proteinExistence type="predicted"/>